<dbReference type="GO" id="GO:0005739">
    <property type="term" value="C:mitochondrion"/>
    <property type="evidence" value="ECO:0007669"/>
    <property type="project" value="UniProtKB-SubCell"/>
</dbReference>
<evidence type="ECO:0000256" key="6">
    <source>
        <dbReference type="ARBA" id="ARBA00037410"/>
    </source>
</evidence>
<dbReference type="Gene3D" id="1.10.12.10">
    <property type="entry name" value="Lyase 2-enoyl-coa Hydratase, Chain A, domain 2"/>
    <property type="match status" value="1"/>
</dbReference>
<keyword evidence="8" id="KW-0456">Lyase</keyword>
<dbReference type="NCBIfam" id="NF006008">
    <property type="entry name" value="PRK08139.1"/>
    <property type="match status" value="1"/>
</dbReference>
<dbReference type="GO" id="GO:0006631">
    <property type="term" value="P:fatty acid metabolic process"/>
    <property type="evidence" value="ECO:0007669"/>
    <property type="project" value="UniProtKB-KW"/>
</dbReference>
<dbReference type="InterPro" id="IPR014748">
    <property type="entry name" value="Enoyl-CoA_hydra_C"/>
</dbReference>
<gene>
    <name evidence="8" type="primary">paaF_15</name>
    <name evidence="8" type="ORF">GALL_466700</name>
</gene>
<keyword evidence="3" id="KW-0809">Transit peptide</keyword>
<protein>
    <recommendedName>
        <fullName evidence="7">Enoyl-CoA hydratase domain-containing protein 3, mitochondrial</fullName>
    </recommendedName>
</protein>
<dbReference type="PANTHER" id="PTHR43602:SF1">
    <property type="entry name" value="ENOYL-COA HYDRATASE DOMAIN-CONTAINING PROTEIN 3, MITOCHONDRIAL"/>
    <property type="match status" value="1"/>
</dbReference>
<evidence type="ECO:0000256" key="4">
    <source>
        <dbReference type="ARBA" id="ARBA00023098"/>
    </source>
</evidence>
<keyword evidence="2" id="KW-0276">Fatty acid metabolism</keyword>
<evidence type="ECO:0000313" key="8">
    <source>
        <dbReference type="EMBL" id="OIQ71710.1"/>
    </source>
</evidence>
<name>A0A1J5PJM4_9ZZZZ</name>
<comment type="caution">
    <text evidence="8">The sequence shown here is derived from an EMBL/GenBank/DDBJ whole genome shotgun (WGS) entry which is preliminary data.</text>
</comment>
<evidence type="ECO:0000256" key="1">
    <source>
        <dbReference type="ARBA" id="ARBA00004173"/>
    </source>
</evidence>
<evidence type="ECO:0000256" key="7">
    <source>
        <dbReference type="ARBA" id="ARBA00040545"/>
    </source>
</evidence>
<sequence length="263" mass="28207">MNTTTAPLIITTRDARGLVTLTLNRPDAFNALSEALMTALQFELDALAKDDRVRAVVIAAAGKAFCAGHDLREMRAQPSHAYYQTLFKQCAALMMSIQKLPVPVIARVHGIATAAGCQLVAMCDLAIASSNAKFAVSGINLGLFCGTPGVALSRNLGRKAAFEMLITGEFIDAQQAQAKGLINRVAEPDQLDTELARLADSIFAKPRAAVTLGKSLFYRQLENGIEAAYLDAAQTMACNMMEECALEGVQAFIDKRRPAWALG</sequence>
<evidence type="ECO:0000256" key="5">
    <source>
        <dbReference type="ARBA" id="ARBA00023128"/>
    </source>
</evidence>
<organism evidence="8">
    <name type="scientific">mine drainage metagenome</name>
    <dbReference type="NCBI Taxonomy" id="410659"/>
    <lineage>
        <taxon>unclassified sequences</taxon>
        <taxon>metagenomes</taxon>
        <taxon>ecological metagenomes</taxon>
    </lineage>
</organism>
<accession>A0A1J5PJM4</accession>
<evidence type="ECO:0000256" key="2">
    <source>
        <dbReference type="ARBA" id="ARBA00022832"/>
    </source>
</evidence>
<dbReference type="InterPro" id="IPR029045">
    <property type="entry name" value="ClpP/crotonase-like_dom_sf"/>
</dbReference>
<dbReference type="Gene3D" id="3.90.226.10">
    <property type="entry name" value="2-enoyl-CoA Hydratase, Chain A, domain 1"/>
    <property type="match status" value="1"/>
</dbReference>
<dbReference type="InterPro" id="IPR052377">
    <property type="entry name" value="Mitochondrial_ECH-domain"/>
</dbReference>
<dbReference type="CDD" id="cd06558">
    <property type="entry name" value="crotonase-like"/>
    <property type="match status" value="1"/>
</dbReference>
<dbReference type="GO" id="GO:0016836">
    <property type="term" value="F:hydro-lyase activity"/>
    <property type="evidence" value="ECO:0007669"/>
    <property type="project" value="TreeGrafter"/>
</dbReference>
<dbReference type="PANTHER" id="PTHR43602">
    <property type="match status" value="1"/>
</dbReference>
<dbReference type="Pfam" id="PF00378">
    <property type="entry name" value="ECH_1"/>
    <property type="match status" value="1"/>
</dbReference>
<reference evidence="8" key="1">
    <citation type="submission" date="2016-10" db="EMBL/GenBank/DDBJ databases">
        <title>Sequence of Gallionella enrichment culture.</title>
        <authorList>
            <person name="Poehlein A."/>
            <person name="Muehling M."/>
            <person name="Daniel R."/>
        </authorList>
    </citation>
    <scope>NUCLEOTIDE SEQUENCE</scope>
</reference>
<proteinExistence type="predicted"/>
<evidence type="ECO:0000256" key="3">
    <source>
        <dbReference type="ARBA" id="ARBA00022946"/>
    </source>
</evidence>
<keyword evidence="5" id="KW-0496">Mitochondrion</keyword>
<comment type="subcellular location">
    <subcellularLocation>
        <location evidence="1">Mitochondrion</location>
    </subcellularLocation>
</comment>
<dbReference type="AlphaFoldDB" id="A0A1J5PJM4"/>
<keyword evidence="4" id="KW-0443">Lipid metabolism</keyword>
<dbReference type="InterPro" id="IPR001753">
    <property type="entry name" value="Enoyl-CoA_hydra/iso"/>
</dbReference>
<dbReference type="EMBL" id="MLJW01003596">
    <property type="protein sequence ID" value="OIQ71710.1"/>
    <property type="molecule type" value="Genomic_DNA"/>
</dbReference>
<comment type="function">
    <text evidence="6">May play a role in fatty acid biosynthesis and insulin sensitivity.</text>
</comment>
<dbReference type="SUPFAM" id="SSF52096">
    <property type="entry name" value="ClpP/crotonase"/>
    <property type="match status" value="1"/>
</dbReference>